<evidence type="ECO:0000313" key="2">
    <source>
        <dbReference type="EMBL" id="KAJ9656212.1"/>
    </source>
</evidence>
<feature type="region of interest" description="Disordered" evidence="1">
    <location>
        <begin position="1"/>
        <end position="22"/>
    </location>
</feature>
<feature type="region of interest" description="Disordered" evidence="1">
    <location>
        <begin position="333"/>
        <end position="387"/>
    </location>
</feature>
<comment type="caution">
    <text evidence="2">The sequence shown here is derived from an EMBL/GenBank/DDBJ whole genome shotgun (WGS) entry which is preliminary data.</text>
</comment>
<proteinExistence type="predicted"/>
<sequence>MAPRKPIAVPTTAALPHSHRLPPSSPDVLRTLSKLSRPTLISLALEWLEEKNRDFCAPFLADDGSDIESRDELYTAAHSYEELQEIYEELGARKGGKRQLIDRIIEGDWRHGISLYQLAMADTRYLLDHPTSLRWNALRLAKVNASEGASSEVDHLPRFHADTYLRNLQREVTPLAKAHYYITKLKTMPITLLRVQIHDTPYNTPQTAHQHPSAAPSSTIRISETTTKSLFAAFPTGAPFIYISLATSVGQAAGSESRSLRSLIVDAIPKALSRPQCRYVLKTTSLSARSLDALLSLRGPGRSNEAAGGWSIFAENKGVGGGAMEHVKRPLPAQAKKQAQGHQQVGHGDGADDGVEPAETQSKGPKRARQDSAISPGAESPASKRRRLVAEGRFGCSGLPDDGKGIERFDVRIEDAFPAVPSAAAAIRKGRGVTGESIAREMSGAQTASDNDKEAAPADTGTDAAEWTPDVRFSFQGTHVFAGIRQLVESGVVDGERMPGWMTGEAGVSVGAVRDGRIVAKENQGF</sequence>
<protein>
    <submittedName>
        <fullName evidence="2">Chromosome loss- protein</fullName>
    </submittedName>
</protein>
<accession>A0ABQ9NHQ7</accession>
<keyword evidence="3" id="KW-1185">Reference proteome</keyword>
<reference evidence="2" key="1">
    <citation type="submission" date="2022-10" db="EMBL/GenBank/DDBJ databases">
        <title>Culturing micro-colonial fungi from biological soil crusts in the Mojave desert and describing Neophaeococcomyces mojavensis, and introducing the new genera and species Taxawa tesnikishii.</title>
        <authorList>
            <person name="Kurbessoian T."/>
            <person name="Stajich J.E."/>
        </authorList>
    </citation>
    <scope>NUCLEOTIDE SEQUENCE</scope>
    <source>
        <strain evidence="2">TK_1</strain>
    </source>
</reference>
<feature type="region of interest" description="Disordered" evidence="1">
    <location>
        <begin position="443"/>
        <end position="467"/>
    </location>
</feature>
<name>A0ABQ9NHQ7_9PEZI</name>
<dbReference type="Gene3D" id="3.10.20.720">
    <property type="match status" value="1"/>
</dbReference>
<dbReference type="Proteomes" id="UP001172684">
    <property type="component" value="Unassembled WGS sequence"/>
</dbReference>
<dbReference type="InterPro" id="IPR007902">
    <property type="entry name" value="Chl4/mis15/CENP-N"/>
</dbReference>
<evidence type="ECO:0000313" key="3">
    <source>
        <dbReference type="Proteomes" id="UP001172684"/>
    </source>
</evidence>
<organism evidence="2 3">
    <name type="scientific">Coniosporium apollinis</name>
    <dbReference type="NCBI Taxonomy" id="61459"/>
    <lineage>
        <taxon>Eukaryota</taxon>
        <taxon>Fungi</taxon>
        <taxon>Dikarya</taxon>
        <taxon>Ascomycota</taxon>
        <taxon>Pezizomycotina</taxon>
        <taxon>Dothideomycetes</taxon>
        <taxon>Dothideomycetes incertae sedis</taxon>
        <taxon>Coniosporium</taxon>
    </lineage>
</organism>
<evidence type="ECO:0000256" key="1">
    <source>
        <dbReference type="SAM" id="MobiDB-lite"/>
    </source>
</evidence>
<dbReference type="Pfam" id="PF05238">
    <property type="entry name" value="CENP-N"/>
    <property type="match status" value="1"/>
</dbReference>
<gene>
    <name evidence="2" type="primary">CHL4</name>
    <name evidence="2" type="ORF">H2201_008624</name>
</gene>
<dbReference type="EMBL" id="JAPDRL010000134">
    <property type="protein sequence ID" value="KAJ9656212.1"/>
    <property type="molecule type" value="Genomic_DNA"/>
</dbReference>
<feature type="compositionally biased region" description="Low complexity" evidence="1">
    <location>
        <begin position="333"/>
        <end position="346"/>
    </location>
</feature>